<protein>
    <submittedName>
        <fullName evidence="1">Uncharacterized protein</fullName>
    </submittedName>
</protein>
<dbReference type="EnsemblPlants" id="AET3Gv20797000.1">
    <property type="protein sequence ID" value="AET3Gv20797000.1"/>
    <property type="gene ID" value="AET3Gv20797000"/>
</dbReference>
<keyword evidence="2" id="KW-1185">Reference proteome</keyword>
<reference evidence="1" key="4">
    <citation type="submission" date="2019-03" db="UniProtKB">
        <authorList>
            <consortium name="EnsemblPlants"/>
        </authorList>
    </citation>
    <scope>IDENTIFICATION</scope>
</reference>
<dbReference type="Proteomes" id="UP000015105">
    <property type="component" value="Chromosome 3D"/>
</dbReference>
<reference evidence="2" key="1">
    <citation type="journal article" date="2014" name="Science">
        <title>Ancient hybridizations among the ancestral genomes of bread wheat.</title>
        <authorList>
            <consortium name="International Wheat Genome Sequencing Consortium,"/>
            <person name="Marcussen T."/>
            <person name="Sandve S.R."/>
            <person name="Heier L."/>
            <person name="Spannagl M."/>
            <person name="Pfeifer M."/>
            <person name="Jakobsen K.S."/>
            <person name="Wulff B.B."/>
            <person name="Steuernagel B."/>
            <person name="Mayer K.F."/>
            <person name="Olsen O.A."/>
        </authorList>
    </citation>
    <scope>NUCLEOTIDE SEQUENCE [LARGE SCALE GENOMIC DNA]</scope>
    <source>
        <strain evidence="2">cv. AL8/78</strain>
    </source>
</reference>
<reference evidence="1" key="5">
    <citation type="journal article" date="2021" name="G3 (Bethesda)">
        <title>Aegilops tauschii genome assembly Aet v5.0 features greater sequence contiguity and improved annotation.</title>
        <authorList>
            <person name="Wang L."/>
            <person name="Zhu T."/>
            <person name="Rodriguez J.C."/>
            <person name="Deal K.R."/>
            <person name="Dubcovsky J."/>
            <person name="McGuire P.E."/>
            <person name="Lux T."/>
            <person name="Spannagl M."/>
            <person name="Mayer K.F.X."/>
            <person name="Baldrich P."/>
            <person name="Meyers B.C."/>
            <person name="Huo N."/>
            <person name="Gu Y.Q."/>
            <person name="Zhou H."/>
            <person name="Devos K.M."/>
            <person name="Bennetzen J.L."/>
            <person name="Unver T."/>
            <person name="Budak H."/>
            <person name="Gulick P.J."/>
            <person name="Galiba G."/>
            <person name="Kalapos B."/>
            <person name="Nelson D.R."/>
            <person name="Li P."/>
            <person name="You F.M."/>
            <person name="Luo M.C."/>
            <person name="Dvorak J."/>
        </authorList>
    </citation>
    <scope>NUCLEOTIDE SEQUENCE [LARGE SCALE GENOMIC DNA]</scope>
    <source>
        <strain evidence="1">cv. AL8/78</strain>
    </source>
</reference>
<reference evidence="1" key="3">
    <citation type="journal article" date="2017" name="Nature">
        <title>Genome sequence of the progenitor of the wheat D genome Aegilops tauschii.</title>
        <authorList>
            <person name="Luo M.C."/>
            <person name="Gu Y.Q."/>
            <person name="Puiu D."/>
            <person name="Wang H."/>
            <person name="Twardziok S.O."/>
            <person name="Deal K.R."/>
            <person name="Huo N."/>
            <person name="Zhu T."/>
            <person name="Wang L."/>
            <person name="Wang Y."/>
            <person name="McGuire P.E."/>
            <person name="Liu S."/>
            <person name="Long H."/>
            <person name="Ramasamy R.K."/>
            <person name="Rodriguez J.C."/>
            <person name="Van S.L."/>
            <person name="Yuan L."/>
            <person name="Wang Z."/>
            <person name="Xia Z."/>
            <person name="Xiao L."/>
            <person name="Anderson O.D."/>
            <person name="Ouyang S."/>
            <person name="Liang Y."/>
            <person name="Zimin A.V."/>
            <person name="Pertea G."/>
            <person name="Qi P."/>
            <person name="Bennetzen J.L."/>
            <person name="Dai X."/>
            <person name="Dawson M.W."/>
            <person name="Muller H.G."/>
            <person name="Kugler K."/>
            <person name="Rivarola-Duarte L."/>
            <person name="Spannagl M."/>
            <person name="Mayer K.F.X."/>
            <person name="Lu F.H."/>
            <person name="Bevan M.W."/>
            <person name="Leroy P."/>
            <person name="Li P."/>
            <person name="You F.M."/>
            <person name="Sun Q."/>
            <person name="Liu Z."/>
            <person name="Lyons E."/>
            <person name="Wicker T."/>
            <person name="Salzberg S.L."/>
            <person name="Devos K.M."/>
            <person name="Dvorak J."/>
        </authorList>
    </citation>
    <scope>NUCLEOTIDE SEQUENCE [LARGE SCALE GENOMIC DNA]</scope>
    <source>
        <strain evidence="1">cv. AL8/78</strain>
    </source>
</reference>
<proteinExistence type="predicted"/>
<organism evidence="1 2">
    <name type="scientific">Aegilops tauschii subsp. strangulata</name>
    <name type="common">Goatgrass</name>
    <dbReference type="NCBI Taxonomy" id="200361"/>
    <lineage>
        <taxon>Eukaryota</taxon>
        <taxon>Viridiplantae</taxon>
        <taxon>Streptophyta</taxon>
        <taxon>Embryophyta</taxon>
        <taxon>Tracheophyta</taxon>
        <taxon>Spermatophyta</taxon>
        <taxon>Magnoliopsida</taxon>
        <taxon>Liliopsida</taxon>
        <taxon>Poales</taxon>
        <taxon>Poaceae</taxon>
        <taxon>BOP clade</taxon>
        <taxon>Pooideae</taxon>
        <taxon>Triticodae</taxon>
        <taxon>Triticeae</taxon>
        <taxon>Triticinae</taxon>
        <taxon>Aegilops</taxon>
    </lineage>
</organism>
<reference evidence="2" key="2">
    <citation type="journal article" date="2017" name="Nat. Plants">
        <title>The Aegilops tauschii genome reveals multiple impacts of transposons.</title>
        <authorList>
            <person name="Zhao G."/>
            <person name="Zou C."/>
            <person name="Li K."/>
            <person name="Wang K."/>
            <person name="Li T."/>
            <person name="Gao L."/>
            <person name="Zhang X."/>
            <person name="Wang H."/>
            <person name="Yang Z."/>
            <person name="Liu X."/>
            <person name="Jiang W."/>
            <person name="Mao L."/>
            <person name="Kong X."/>
            <person name="Jiao Y."/>
            <person name="Jia J."/>
        </authorList>
    </citation>
    <scope>NUCLEOTIDE SEQUENCE [LARGE SCALE GENOMIC DNA]</scope>
    <source>
        <strain evidence="2">cv. AL8/78</strain>
    </source>
</reference>
<evidence type="ECO:0000313" key="2">
    <source>
        <dbReference type="Proteomes" id="UP000015105"/>
    </source>
</evidence>
<dbReference type="Gramene" id="AET3Gv20797000.1">
    <property type="protein sequence ID" value="AET3Gv20797000.1"/>
    <property type="gene ID" value="AET3Gv20797000"/>
</dbReference>
<accession>A0A453FVL8</accession>
<dbReference type="AlphaFoldDB" id="A0A453FVL8"/>
<name>A0A453FVL8_AEGTS</name>
<evidence type="ECO:0000313" key="1">
    <source>
        <dbReference type="EnsemblPlants" id="AET3Gv20797000.1"/>
    </source>
</evidence>
<sequence>MFTFYQAPLPLCLTKFKVCPGSFASGFLQRQVITTNVKDLKIELWPLNLNTFLHFLARKNTKLHNKTIPVRMLTKRFGAPAHQQA</sequence>